<evidence type="ECO:0000313" key="1">
    <source>
        <dbReference type="EMBL" id="GAA5200486.1"/>
    </source>
</evidence>
<dbReference type="Proteomes" id="UP001501570">
    <property type="component" value="Unassembled WGS sequence"/>
</dbReference>
<proteinExistence type="predicted"/>
<dbReference type="EMBL" id="BAABJQ010000043">
    <property type="protein sequence ID" value="GAA5200486.1"/>
    <property type="molecule type" value="Genomic_DNA"/>
</dbReference>
<protein>
    <submittedName>
        <fullName evidence="1">Uncharacterized protein</fullName>
    </submittedName>
</protein>
<comment type="caution">
    <text evidence="1">The sequence shown here is derived from an EMBL/GenBank/DDBJ whole genome shotgun (WGS) entry which is preliminary data.</text>
</comment>
<name>A0ABP9SSZ1_9ACTN</name>
<accession>A0ABP9SSZ1</accession>
<reference evidence="2" key="1">
    <citation type="journal article" date="2019" name="Int. J. Syst. Evol. Microbiol.">
        <title>The Global Catalogue of Microorganisms (GCM) 10K type strain sequencing project: providing services to taxonomists for standard genome sequencing and annotation.</title>
        <authorList>
            <consortium name="The Broad Institute Genomics Platform"/>
            <consortium name="The Broad Institute Genome Sequencing Center for Infectious Disease"/>
            <person name="Wu L."/>
            <person name="Ma J."/>
        </authorList>
    </citation>
    <scope>NUCLEOTIDE SEQUENCE [LARGE SCALE GENOMIC DNA]</scope>
    <source>
        <strain evidence="2">JCM 18304</strain>
    </source>
</reference>
<gene>
    <name evidence="1" type="ORF">GCM10023322_78480</name>
</gene>
<evidence type="ECO:0000313" key="2">
    <source>
        <dbReference type="Proteomes" id="UP001501570"/>
    </source>
</evidence>
<organism evidence="1 2">
    <name type="scientific">Rugosimonospora acidiphila</name>
    <dbReference type="NCBI Taxonomy" id="556531"/>
    <lineage>
        <taxon>Bacteria</taxon>
        <taxon>Bacillati</taxon>
        <taxon>Actinomycetota</taxon>
        <taxon>Actinomycetes</taxon>
        <taxon>Micromonosporales</taxon>
        <taxon>Micromonosporaceae</taxon>
        <taxon>Rugosimonospora</taxon>
    </lineage>
</organism>
<sequence>MVDPARFLAAARQALRDRDPLLTDAAAAEAVADVYDAVHTLLDRDGALAADALADEVLGPGGRLPGARIEDRADGLSPAGFLQEIVLDEVRPLQDYGCFLPEDPFAVLRDRDDHR</sequence>
<keyword evidence="2" id="KW-1185">Reference proteome</keyword>